<accession>A0AAN6N1J6</accession>
<feature type="domain" description="WSC" evidence="3">
    <location>
        <begin position="1514"/>
        <end position="1618"/>
    </location>
</feature>
<dbReference type="Gene3D" id="3.10.350.10">
    <property type="entry name" value="LysM domain"/>
    <property type="match status" value="2"/>
</dbReference>
<reference evidence="6" key="1">
    <citation type="journal article" date="2023" name="Mol. Phylogenet. Evol.">
        <title>Genome-scale phylogeny and comparative genomics of the fungal order Sordariales.</title>
        <authorList>
            <person name="Hensen N."/>
            <person name="Bonometti L."/>
            <person name="Westerberg I."/>
            <person name="Brannstrom I.O."/>
            <person name="Guillou S."/>
            <person name="Cros-Aarteil S."/>
            <person name="Calhoun S."/>
            <person name="Haridas S."/>
            <person name="Kuo A."/>
            <person name="Mondo S."/>
            <person name="Pangilinan J."/>
            <person name="Riley R."/>
            <person name="LaButti K."/>
            <person name="Andreopoulos B."/>
            <person name="Lipzen A."/>
            <person name="Chen C."/>
            <person name="Yan M."/>
            <person name="Daum C."/>
            <person name="Ng V."/>
            <person name="Clum A."/>
            <person name="Steindorff A."/>
            <person name="Ohm R.A."/>
            <person name="Martin F."/>
            <person name="Silar P."/>
            <person name="Natvig D.O."/>
            <person name="Lalanne C."/>
            <person name="Gautier V."/>
            <person name="Ament-Velasquez S.L."/>
            <person name="Kruys A."/>
            <person name="Hutchinson M.I."/>
            <person name="Powell A.J."/>
            <person name="Barry K."/>
            <person name="Miller A.N."/>
            <person name="Grigoriev I.V."/>
            <person name="Debuchy R."/>
            <person name="Gladieux P."/>
            <person name="Hiltunen Thoren M."/>
            <person name="Johannesson H."/>
        </authorList>
    </citation>
    <scope>NUCLEOTIDE SEQUENCE [LARGE SCALE GENOMIC DNA]</scope>
    <source>
        <strain evidence="6">CBS 340.73</strain>
    </source>
</reference>
<dbReference type="InterPro" id="IPR011050">
    <property type="entry name" value="Pectin_lyase_fold/virulence"/>
</dbReference>
<dbReference type="CDD" id="cd23668">
    <property type="entry name" value="GH55_beta13glucanase-like"/>
    <property type="match status" value="1"/>
</dbReference>
<dbReference type="SUPFAM" id="SSF51126">
    <property type="entry name" value="Pectin lyase-like"/>
    <property type="match status" value="2"/>
</dbReference>
<dbReference type="GO" id="GO:0016829">
    <property type="term" value="F:lyase activity"/>
    <property type="evidence" value="ECO:0007669"/>
    <property type="project" value="UniProtKB-KW"/>
</dbReference>
<dbReference type="InterPro" id="IPR039279">
    <property type="entry name" value="QRT3-like"/>
</dbReference>
<organism evidence="5 6">
    <name type="scientific">Diplogelasinospora grovesii</name>
    <dbReference type="NCBI Taxonomy" id="303347"/>
    <lineage>
        <taxon>Eukaryota</taxon>
        <taxon>Fungi</taxon>
        <taxon>Dikarya</taxon>
        <taxon>Ascomycota</taxon>
        <taxon>Pezizomycotina</taxon>
        <taxon>Sordariomycetes</taxon>
        <taxon>Sordariomycetidae</taxon>
        <taxon>Sordariales</taxon>
        <taxon>Diplogelasinosporaceae</taxon>
        <taxon>Diplogelasinospora</taxon>
    </lineage>
</organism>
<evidence type="ECO:0000259" key="2">
    <source>
        <dbReference type="PROSITE" id="PS50206"/>
    </source>
</evidence>
<dbReference type="Gene3D" id="2.160.20.10">
    <property type="entry name" value="Single-stranded right-handed beta-helix, Pectin lyase-like"/>
    <property type="match status" value="2"/>
</dbReference>
<feature type="domain" description="Rhodanese" evidence="2">
    <location>
        <begin position="874"/>
        <end position="914"/>
    </location>
</feature>
<dbReference type="InterPro" id="IPR001763">
    <property type="entry name" value="Rhodanese-like_dom"/>
</dbReference>
<keyword evidence="5" id="KW-0456">Lyase</keyword>
<feature type="signal peptide" evidence="1">
    <location>
        <begin position="1"/>
        <end position="28"/>
    </location>
</feature>
<dbReference type="InterPro" id="IPR012334">
    <property type="entry name" value="Pectin_lyas_fold"/>
</dbReference>
<dbReference type="PANTHER" id="PTHR33928">
    <property type="entry name" value="POLYGALACTURONASE QRT3"/>
    <property type="match status" value="1"/>
</dbReference>
<evidence type="ECO:0000259" key="4">
    <source>
        <dbReference type="PROSITE" id="PS51782"/>
    </source>
</evidence>
<dbReference type="GO" id="GO:0004650">
    <property type="term" value="F:polygalacturonase activity"/>
    <property type="evidence" value="ECO:0007669"/>
    <property type="project" value="InterPro"/>
</dbReference>
<dbReference type="PANTHER" id="PTHR33928:SF2">
    <property type="entry name" value="PECTATE LYASE SUPERFAMILY PROTEIN DOMAIN-CONTAINING PROTEIN-RELATED"/>
    <property type="match status" value="1"/>
</dbReference>
<dbReference type="PROSITE" id="PS51782">
    <property type="entry name" value="LYSM"/>
    <property type="match status" value="2"/>
</dbReference>
<sequence length="1657" mass="173649">MPRLRIVPRGLILIALLLLLCGLQPCLAGDSTGKPKPRPHAKRNESAISLEEAQAIVAGFQKAMGVTNKHILNNPQRNVHKLMNSTGQAMSRRTAAPLAYTPGGNGTAAVLNRRATNQTATAQNVTSYTVPAEVIKAARMLAESSAASSPGTSREDYASMVANLRAKFNVPQSDTNVPPQRLKSPSGLVEYVPYNQLPEVIQNGSAVTGPVARRAAAADNTSYWQETMTQLGSAPYAPSGYKVWRNVRDYGAKGDGVTDDTAAIQLAISDGGRCGAGCPSSTAYPATVYFPSGTYLVSSSITQYYNTEMLGNPLDLPTIVASSSFVGLGVISSDVYTGAQTEWYLDTNNFLRSVRNFIIDIRATPQNAAVCGIHWQVAQASSLENIYFWQTLPSNDPSTTQQGIYMENGSGGFMADLYFFGGKFGAFFGNQQFTARGLRFVDTQTGLQISWDWGWTMQDLTFLNCDTGVIIVGGAGGEFSTGQGVGSLVLTDISMSSVSLGIKTSLLADNSSAFLLQNALFNDVATIILDSAANVVLYPGASGSSITVDSWGFGQVANASGDAGFINGQVISTPTRPAPLVGTTSDGSQPNYFSRRRPSYASLGNSQLVDVKAYGAAGDGVTDDTAVLNFILSFAANLSAIVYFPQGVYVVSDTLNVPAGSRIIGQAWPQIMAAGSKFQDVRNPHVAVQVGDYGSVGIVEIQCMMFTVRGPTAGAVLMEWNVHESSQGSAGLWDSHFRVGGAVGSDLQLSNCPTTSHSSQCVAASLLMHITQKASAYLENVWLWVADHDMDDPNQTQINVFAGRGLLIESQGPTWLWGTAVEHAVLYNYQLSSAQNVVMGLIQTEAPYFQPDPAAPNPFSNALVFSNDPTFSTCASGSTRCGYSWAARLIGSSNVIVLSTGLYTWFQNYDQTCVNDGLNNCQQATFYVEQSDNVWVFNLITIGAVEMASPLNGNPIIAADNRNGFASSLLAWLAGANATVGSRNFTGYELYTLDNLTNSNFPATCQTALTATIQCDAYTLSWIMPSYHGSLENDTLQDMVCDAGCGQSLADWNNGVTANCQGYSWQSGAPLNMFGGYIWYGYNETCDKDASSGQFCNDVIDNFTATDGIGSMPTSELCSGCYLGRLQMMQQSSFSVFNVVPWFQTALTFAVDKCALANVPTSAPSTLIPADNSTVLCVSGNVYTTQGGDTCNSIAEAHSVSSAALFMGNSMTNGGVSPPLLSNCTAIEPGLALCLPLTCETYLLRSDDDCISASLNAGVADITVYNTWIDSGCTNIHTANVTLGSVLCASPQGGTYVPGPPTNTSSFPGSELTGYGTVLASPPAGATLAPGTTTRCSAWYTTNTVAGNDSCASITLNAGIGLALFAEANPSVNITGGSDCTASLIAGDTYCVSVLLPNTTTSDIIPSAWQPLGCWTNPDPSSAVLLGGNYTDADGMTVEECGLACAEADYALFALGGSDNCLCGSVVSVNSRQVAPGGNCTFVCAGNASETCGGSGNTVSLWGATADDETHMFDYVGYGCVGSDRADSFSSDEQIPRYLLNAANMSVDVCAAWCLGAPYQLGWFPYFAVTNGSDCLCQTSFNVSNAGAADAANCQSVCPGDSAEYCGGLADLDVYAAQTAIVISTTTTVAASSATASATTVSGSSATASATTSSVAV</sequence>
<proteinExistence type="predicted"/>
<dbReference type="InterPro" id="IPR018392">
    <property type="entry name" value="LysM"/>
</dbReference>
<dbReference type="PROSITE" id="PS50206">
    <property type="entry name" value="RHODANESE_3"/>
    <property type="match status" value="1"/>
</dbReference>
<evidence type="ECO:0000313" key="5">
    <source>
        <dbReference type="EMBL" id="KAK3937477.1"/>
    </source>
</evidence>
<evidence type="ECO:0000259" key="3">
    <source>
        <dbReference type="PROSITE" id="PS51212"/>
    </source>
</evidence>
<dbReference type="SMART" id="SM00321">
    <property type="entry name" value="WSC"/>
    <property type="match status" value="2"/>
</dbReference>
<keyword evidence="1" id="KW-0732">Signal</keyword>
<comment type="caution">
    <text evidence="5">The sequence shown here is derived from an EMBL/GenBank/DDBJ whole genome shotgun (WGS) entry which is preliminary data.</text>
</comment>
<gene>
    <name evidence="5" type="ORF">QBC46DRAFT_356616</name>
</gene>
<dbReference type="InterPro" id="IPR024535">
    <property type="entry name" value="RHGA/B-epi-like_pectate_lyase"/>
</dbReference>
<dbReference type="FunFam" id="2.160.20.10:FF:000049">
    <property type="entry name" value="Putative exo-beta-1,3-glucanase"/>
    <property type="match status" value="1"/>
</dbReference>
<evidence type="ECO:0000313" key="6">
    <source>
        <dbReference type="Proteomes" id="UP001303473"/>
    </source>
</evidence>
<name>A0AAN6N1J6_9PEZI</name>
<keyword evidence="6" id="KW-1185">Reference proteome</keyword>
<protein>
    <submittedName>
        <fullName evidence="5">Pectate lyase superfamily protein-domain-containing protein</fullName>
    </submittedName>
</protein>
<feature type="chain" id="PRO_5043006260" evidence="1">
    <location>
        <begin position="29"/>
        <end position="1657"/>
    </location>
</feature>
<feature type="domain" description="LysM" evidence="4">
    <location>
        <begin position="1181"/>
        <end position="1235"/>
    </location>
</feature>
<evidence type="ECO:0000256" key="1">
    <source>
        <dbReference type="SAM" id="SignalP"/>
    </source>
</evidence>
<dbReference type="PROSITE" id="PS51212">
    <property type="entry name" value="WSC"/>
    <property type="match status" value="2"/>
</dbReference>
<dbReference type="Pfam" id="PF01822">
    <property type="entry name" value="WSC"/>
    <property type="match status" value="2"/>
</dbReference>
<dbReference type="Pfam" id="PF12708">
    <property type="entry name" value="Pect-lyase_RHGA_epim"/>
    <property type="match status" value="2"/>
</dbReference>
<feature type="domain" description="WSC" evidence="3">
    <location>
        <begin position="1408"/>
        <end position="1504"/>
    </location>
</feature>
<dbReference type="Proteomes" id="UP001303473">
    <property type="component" value="Unassembled WGS sequence"/>
</dbReference>
<dbReference type="EMBL" id="MU853853">
    <property type="protein sequence ID" value="KAK3937477.1"/>
    <property type="molecule type" value="Genomic_DNA"/>
</dbReference>
<feature type="domain" description="LysM" evidence="4">
    <location>
        <begin position="1341"/>
        <end position="1392"/>
    </location>
</feature>
<dbReference type="InterPro" id="IPR036779">
    <property type="entry name" value="LysM_dom_sf"/>
</dbReference>
<dbReference type="InterPro" id="IPR002889">
    <property type="entry name" value="WSC_carb-bd"/>
</dbReference>